<dbReference type="PANTHER" id="PTHR43712:SF2">
    <property type="entry name" value="O-METHYLTRANSFERASE CICE"/>
    <property type="match status" value="1"/>
</dbReference>
<keyword evidence="2" id="KW-0808">Transferase</keyword>
<dbReference type="RefSeq" id="WP_093829261.1">
    <property type="nucleotide sequence ID" value="NZ_JAVRES010000003.1"/>
</dbReference>
<dbReference type="AlphaFoldDB" id="A0ABD5EK18"/>
<dbReference type="PANTHER" id="PTHR43712">
    <property type="entry name" value="PUTATIVE (AFU_ORTHOLOGUE AFUA_4G14580)-RELATED"/>
    <property type="match status" value="1"/>
</dbReference>
<dbReference type="SUPFAM" id="SSF46785">
    <property type="entry name" value="Winged helix' DNA-binding domain"/>
    <property type="match status" value="1"/>
</dbReference>
<dbReference type="InterPro" id="IPR012967">
    <property type="entry name" value="COMT_dimerisation"/>
</dbReference>
<dbReference type="Gene3D" id="1.10.10.10">
    <property type="entry name" value="Winged helix-like DNA-binding domain superfamily/Winged helix DNA-binding domain"/>
    <property type="match status" value="1"/>
</dbReference>
<dbReference type="Pfam" id="PF00891">
    <property type="entry name" value="Methyltransf_2"/>
    <property type="match status" value="1"/>
</dbReference>
<dbReference type="GO" id="GO:0032259">
    <property type="term" value="P:methylation"/>
    <property type="evidence" value="ECO:0007669"/>
    <property type="project" value="UniProtKB-KW"/>
</dbReference>
<dbReference type="Pfam" id="PF08100">
    <property type="entry name" value="Dimerisation"/>
    <property type="match status" value="1"/>
</dbReference>
<protein>
    <submittedName>
        <fullName evidence="6">Methyltransferase</fullName>
    </submittedName>
</protein>
<dbReference type="PROSITE" id="PS51683">
    <property type="entry name" value="SAM_OMT_II"/>
    <property type="match status" value="1"/>
</dbReference>
<keyword evidence="7" id="KW-1185">Reference proteome</keyword>
<evidence type="ECO:0000259" key="4">
    <source>
        <dbReference type="Pfam" id="PF00891"/>
    </source>
</evidence>
<reference evidence="7" key="1">
    <citation type="submission" date="2023-07" db="EMBL/GenBank/DDBJ databases">
        <title>30 novel species of actinomycetes from the DSMZ collection.</title>
        <authorList>
            <person name="Nouioui I."/>
        </authorList>
    </citation>
    <scope>NUCLEOTIDE SEQUENCE [LARGE SCALE GENOMIC DNA]</scope>
    <source>
        <strain evidence="7">DSM 41981</strain>
    </source>
</reference>
<keyword evidence="3" id="KW-0949">S-adenosyl-L-methionine</keyword>
<accession>A0ABD5EK18</accession>
<dbReference type="InterPro" id="IPR029063">
    <property type="entry name" value="SAM-dependent_MTases_sf"/>
</dbReference>
<dbReference type="EMBL" id="JAVRES010000003">
    <property type="protein sequence ID" value="MDT0434983.1"/>
    <property type="molecule type" value="Genomic_DNA"/>
</dbReference>
<dbReference type="InterPro" id="IPR001077">
    <property type="entry name" value="COMT_C"/>
</dbReference>
<evidence type="ECO:0000256" key="1">
    <source>
        <dbReference type="ARBA" id="ARBA00022603"/>
    </source>
</evidence>
<dbReference type="InterPro" id="IPR036388">
    <property type="entry name" value="WH-like_DNA-bd_sf"/>
</dbReference>
<proteinExistence type="predicted"/>
<evidence type="ECO:0000256" key="2">
    <source>
        <dbReference type="ARBA" id="ARBA00022679"/>
    </source>
</evidence>
<name>A0ABD5EK18_9ACTN</name>
<dbReference type="Gene3D" id="3.40.50.150">
    <property type="entry name" value="Vaccinia Virus protein VP39"/>
    <property type="match status" value="1"/>
</dbReference>
<organism evidence="6 7">
    <name type="scientific">Streptomyces doudnae</name>
    <dbReference type="NCBI Taxonomy" id="3075536"/>
    <lineage>
        <taxon>Bacteria</taxon>
        <taxon>Bacillati</taxon>
        <taxon>Actinomycetota</taxon>
        <taxon>Actinomycetes</taxon>
        <taxon>Kitasatosporales</taxon>
        <taxon>Streptomycetaceae</taxon>
        <taxon>Streptomyces</taxon>
    </lineage>
</organism>
<dbReference type="Proteomes" id="UP001183535">
    <property type="component" value="Unassembled WGS sequence"/>
</dbReference>
<sequence>MNLPVAPTRLPAADLDRVLRAASVAAAQDTDTALADLLPDLTGAERADIARHLVFDHTAVLVFPDSLEGLGEELRRRGLRPGPITPSVVVRDRLARRYGALVRDVPVGITHIAAGDRSVEVFALPVPPGSPLQAVAADERAAEHEAHHAFATTAPGTVVTAGLRALLQERGGAVPDGGGHNSHENVTVLYFRTRANRRFELRLPGRHDLLPDPAATLLTTLTGAWATQAVATMAELRLADHLAAEPGLGAGPLADLTGTDPDALRRLLRYLAGLGLVTCAGDAYHLTAAGERLRTGTEFSLRPLALLYGGPFYDSFAGLTHAVRTGQEAFAHRYGQHHFAYFADRPALGGLFHRAMAASAEMFAPVPHLVDFSAARRVVDVGGGNGALLGRLLRAHPHLEGVLLERPEALAAAREELRAAGAEARCAFVEGDFTESVPADGDVYLLSRVLHDWDDDRCRTLLATCAAAARPGARLLVVERLLPPREGTPSPAVAWDVHMLCNVGGRERHEAHYRALLTEAGFTPGACHALPLSAFLLEAVRTGR</sequence>
<evidence type="ECO:0000256" key="3">
    <source>
        <dbReference type="ARBA" id="ARBA00022691"/>
    </source>
</evidence>
<dbReference type="Gene3D" id="1.10.287.1350">
    <property type="match status" value="1"/>
</dbReference>
<dbReference type="InterPro" id="IPR016461">
    <property type="entry name" value="COMT-like"/>
</dbReference>
<evidence type="ECO:0000313" key="7">
    <source>
        <dbReference type="Proteomes" id="UP001183535"/>
    </source>
</evidence>
<keyword evidence="1 6" id="KW-0489">Methyltransferase</keyword>
<feature type="domain" description="O-methyltransferase C-terminal" evidence="4">
    <location>
        <begin position="316"/>
        <end position="522"/>
    </location>
</feature>
<feature type="domain" description="O-methyltransferase dimerisation" evidence="5">
    <location>
        <begin position="220"/>
        <end position="293"/>
    </location>
</feature>
<dbReference type="SUPFAM" id="SSF53335">
    <property type="entry name" value="S-adenosyl-L-methionine-dependent methyltransferases"/>
    <property type="match status" value="1"/>
</dbReference>
<evidence type="ECO:0000313" key="6">
    <source>
        <dbReference type="EMBL" id="MDT0434983.1"/>
    </source>
</evidence>
<comment type="caution">
    <text evidence="6">The sequence shown here is derived from an EMBL/GenBank/DDBJ whole genome shotgun (WGS) entry which is preliminary data.</text>
</comment>
<dbReference type="GO" id="GO:0008168">
    <property type="term" value="F:methyltransferase activity"/>
    <property type="evidence" value="ECO:0007669"/>
    <property type="project" value="UniProtKB-KW"/>
</dbReference>
<evidence type="ECO:0000259" key="5">
    <source>
        <dbReference type="Pfam" id="PF08100"/>
    </source>
</evidence>
<dbReference type="InterPro" id="IPR036390">
    <property type="entry name" value="WH_DNA-bd_sf"/>
</dbReference>
<gene>
    <name evidence="6" type="ORF">RM877_09855</name>
</gene>